<dbReference type="InterPro" id="IPR029044">
    <property type="entry name" value="Nucleotide-diphossugar_trans"/>
</dbReference>
<accession>A0A2L0HF75</accession>
<dbReference type="Pfam" id="PF00535">
    <property type="entry name" value="Glycos_transf_2"/>
    <property type="match status" value="1"/>
</dbReference>
<geneLocation type="plasmid" evidence="3">
    <name>psfrenxt3c</name>
</geneLocation>
<evidence type="ECO:0000259" key="1">
    <source>
        <dbReference type="Pfam" id="PF00535"/>
    </source>
</evidence>
<organism evidence="2 3">
    <name type="scientific">Rhizobium fredii</name>
    <name type="common">Sinorhizobium fredii</name>
    <dbReference type="NCBI Taxonomy" id="380"/>
    <lineage>
        <taxon>Bacteria</taxon>
        <taxon>Pseudomonadati</taxon>
        <taxon>Pseudomonadota</taxon>
        <taxon>Alphaproteobacteria</taxon>
        <taxon>Hyphomicrobiales</taxon>
        <taxon>Rhizobiaceae</taxon>
        <taxon>Sinorhizobium/Ensifer group</taxon>
        <taxon>Sinorhizobium</taxon>
    </lineage>
</organism>
<keyword evidence="2" id="KW-0614">Plasmid</keyword>
<dbReference type="PANTHER" id="PTHR22916:SF3">
    <property type="entry name" value="UDP-GLCNAC:BETAGAL BETA-1,3-N-ACETYLGLUCOSAMINYLTRANSFERASE-LIKE PROTEIN 1"/>
    <property type="match status" value="1"/>
</dbReference>
<dbReference type="Gene3D" id="3.90.550.10">
    <property type="entry name" value="Spore Coat Polysaccharide Biosynthesis Protein SpsA, Chain A"/>
    <property type="match status" value="1"/>
</dbReference>
<dbReference type="GO" id="GO:0016758">
    <property type="term" value="F:hexosyltransferase activity"/>
    <property type="evidence" value="ECO:0007669"/>
    <property type="project" value="UniProtKB-ARBA"/>
</dbReference>
<sequence length="371" mass="42148">MSRTMPSPLVSVLLPVYNGEPYLAAALESILYQDYKHLEVVAIDDGSTDRSLEILETYRKEDGRLSILSRENRGLIATLNEGLALANGELVARMDADDVAYPSRISRQVALFAEEPRLALCGSGVDTLIGTRIIRGKPSPIYRRESMRILSMFFTLFLHSTVVYNRKAIPESLLVYDPDYPHAEDFDLFRRIADCCPAAMIDEPLVAYRIHGNSVTSKHQRRMRQTHLKIVAENLERDGLFDDASPLREIGAAVTRQTIAAVSEFMLLLERRISTCPAETRKAYEDGILCFFYFLYQMIVDEERPELTHDFLTRTGKWQLIRRRERYGLLAGARAPWCSRLSMAATRKVDWLARYMQSVPAATILPQHGAV</sequence>
<dbReference type="Proteomes" id="UP000239340">
    <property type="component" value="Plasmid pSfreNXT3c"/>
</dbReference>
<dbReference type="EMBL" id="CP024310">
    <property type="protein sequence ID" value="AUX80136.1"/>
    <property type="molecule type" value="Genomic_DNA"/>
</dbReference>
<reference evidence="2 3" key="1">
    <citation type="submission" date="2017-10" db="EMBL/GenBank/DDBJ databases">
        <title>Analysis of the genome sequences of Rhizobium populations associated to common bean (phaseolus vulgaris).</title>
        <authorList>
            <person name="Bustos P."/>
            <person name="Santamaria R.I."/>
            <person name="Miranda-Sanchez F."/>
            <person name="Perez-Carrascal O."/>
            <person name="Juarez S."/>
            <person name="Lozano L."/>
            <person name="Martinez-Flores I."/>
            <person name="Vinuesa P."/>
            <person name="Martinez-Romero E."/>
            <person name="Cevallos M.A."/>
            <person name="Romero D."/>
            <person name="Davila G."/>
            <person name="Gonzalez V."/>
        </authorList>
    </citation>
    <scope>NUCLEOTIDE SEQUENCE [LARGE SCALE GENOMIC DNA]</scope>
    <source>
        <strain evidence="2 3">NXT3</strain>
        <plasmid evidence="3">Plasmid psfrenxt3c</plasmid>
    </source>
</reference>
<feature type="domain" description="Glycosyltransferase 2-like" evidence="1">
    <location>
        <begin position="11"/>
        <end position="168"/>
    </location>
</feature>
<dbReference type="PANTHER" id="PTHR22916">
    <property type="entry name" value="GLYCOSYLTRANSFERASE"/>
    <property type="match status" value="1"/>
</dbReference>
<evidence type="ECO:0000313" key="3">
    <source>
        <dbReference type="Proteomes" id="UP000239340"/>
    </source>
</evidence>
<name>A0A2L0HF75_RHIFR</name>
<protein>
    <submittedName>
        <fullName evidence="2">Glycosyltransferase family 2 protein</fullName>
    </submittedName>
</protein>
<evidence type="ECO:0000313" key="2">
    <source>
        <dbReference type="EMBL" id="AUX80136.1"/>
    </source>
</evidence>
<proteinExistence type="predicted"/>
<dbReference type="AlphaFoldDB" id="A0A2L0HF75"/>
<dbReference type="SUPFAM" id="SSF53448">
    <property type="entry name" value="Nucleotide-diphospho-sugar transferases"/>
    <property type="match status" value="1"/>
</dbReference>
<gene>
    <name evidence="2" type="ORF">NXT3_PC00979</name>
</gene>
<keyword evidence="2" id="KW-0808">Transferase</keyword>
<dbReference type="InterPro" id="IPR001173">
    <property type="entry name" value="Glyco_trans_2-like"/>
</dbReference>